<keyword evidence="3" id="KW-1185">Reference proteome</keyword>
<dbReference type="PANTHER" id="PTHR45756">
    <property type="entry name" value="PALMITOYLTRANSFERASE"/>
    <property type="match status" value="1"/>
</dbReference>
<dbReference type="InterPro" id="IPR011009">
    <property type="entry name" value="Kinase-like_dom_sf"/>
</dbReference>
<dbReference type="Gene3D" id="1.10.510.10">
    <property type="entry name" value="Transferase(Phosphotransferase) domain 1"/>
    <property type="match status" value="2"/>
</dbReference>
<dbReference type="InterPro" id="IPR054000">
    <property type="entry name" value="MLKL_N"/>
</dbReference>
<accession>A0ABN7VUV1</accession>
<feature type="domain" description="Protein kinase" evidence="1">
    <location>
        <begin position="178"/>
        <end position="479"/>
    </location>
</feature>
<dbReference type="SUPFAM" id="SSF56112">
    <property type="entry name" value="Protein kinase-like (PK-like)"/>
    <property type="match status" value="1"/>
</dbReference>
<dbReference type="PROSITE" id="PS50011">
    <property type="entry name" value="PROTEIN_KINASE_DOM"/>
    <property type="match status" value="1"/>
</dbReference>
<dbReference type="InterPro" id="IPR000719">
    <property type="entry name" value="Prot_kinase_dom"/>
</dbReference>
<reference evidence="2 3" key="1">
    <citation type="submission" date="2021-06" db="EMBL/GenBank/DDBJ databases">
        <authorList>
            <person name="Kallberg Y."/>
            <person name="Tangrot J."/>
            <person name="Rosling A."/>
        </authorList>
    </citation>
    <scope>NUCLEOTIDE SEQUENCE [LARGE SCALE GENOMIC DNA]</scope>
    <source>
        <strain evidence="2 3">120-4 pot B 10/14</strain>
    </source>
</reference>
<name>A0ABN7VUV1_GIGMA</name>
<dbReference type="InterPro" id="IPR036537">
    <property type="entry name" value="Adaptor_Cbl_N_dom_sf"/>
</dbReference>
<dbReference type="InterPro" id="IPR053215">
    <property type="entry name" value="TKL_Ser/Thr_kinase"/>
</dbReference>
<dbReference type="Gene3D" id="1.20.930.20">
    <property type="entry name" value="Adaptor protein Cbl, N-terminal domain"/>
    <property type="match status" value="1"/>
</dbReference>
<comment type="caution">
    <text evidence="2">The sequence shown here is derived from an EMBL/GenBank/DDBJ whole genome shotgun (WGS) entry which is preliminary data.</text>
</comment>
<dbReference type="Pfam" id="PF22215">
    <property type="entry name" value="MLKL_N"/>
    <property type="match status" value="1"/>
</dbReference>
<sequence length="508" mass="60192">METLGQVNPMQNNKLEELTTAIERLDLNYLSLEFKTTFEILTTYYPIICNIKFRTEEIYIIYKNAECNQQVCKFLAKRVKGAEKFINSVIKDIEENEQKFLNNSYFLAFKHYENTLKNIDDFTEKVSKYKGFIKFLNAKKAKEKFINLTEEYDKCMKELHFDTIAKAHKVEISLDEVEKTLKNVDNGVNNDNQKLDSLVQIIDLTLQINVQPSNLQAHRIEQKELSNPYVKINNNGNIIKKIYGTIEVACKFTRDYKNFESELAILEKLSQSPYILRFYGLTSFDNRDFMVFDWVEYGTLKDAYNKYDIPWTRKIKIIRNICRGLVYLRGVNIFHHDIRPRVADGGTKDTIGILKDVAHWMAPELLEKYKQDKREEDIYTFHCEVFSFGMLIWEFCYEKIPYENWDVKAIADHILSGKREKLLRGKFKKEDKEIQEEFIKIIEKTWQHAPYRRIEIAKLDDKLEQLSVAYQNTLNEPLLEKNDPLEFEDEENEPVSYLNSPEEQLFNL</sequence>
<dbReference type="Proteomes" id="UP000789901">
    <property type="component" value="Unassembled WGS sequence"/>
</dbReference>
<dbReference type="InterPro" id="IPR001245">
    <property type="entry name" value="Ser-Thr/Tyr_kinase_cat_dom"/>
</dbReference>
<proteinExistence type="predicted"/>
<dbReference type="CDD" id="cd21037">
    <property type="entry name" value="MLKL_NTD"/>
    <property type="match status" value="1"/>
</dbReference>
<dbReference type="InterPro" id="IPR059179">
    <property type="entry name" value="MLKL-like_MCAfunc"/>
</dbReference>
<dbReference type="Pfam" id="PF07714">
    <property type="entry name" value="PK_Tyr_Ser-Thr"/>
    <property type="match status" value="2"/>
</dbReference>
<dbReference type="PANTHER" id="PTHR45756:SF1">
    <property type="entry name" value="PROTEIN KINASE DOMAIN CONTAINING PROTEIN"/>
    <property type="match status" value="1"/>
</dbReference>
<evidence type="ECO:0000313" key="3">
    <source>
        <dbReference type="Proteomes" id="UP000789901"/>
    </source>
</evidence>
<protein>
    <submittedName>
        <fullName evidence="2">3756_t:CDS:1</fullName>
    </submittedName>
</protein>
<organism evidence="2 3">
    <name type="scientific">Gigaspora margarita</name>
    <dbReference type="NCBI Taxonomy" id="4874"/>
    <lineage>
        <taxon>Eukaryota</taxon>
        <taxon>Fungi</taxon>
        <taxon>Fungi incertae sedis</taxon>
        <taxon>Mucoromycota</taxon>
        <taxon>Glomeromycotina</taxon>
        <taxon>Glomeromycetes</taxon>
        <taxon>Diversisporales</taxon>
        <taxon>Gigasporaceae</taxon>
        <taxon>Gigaspora</taxon>
    </lineage>
</organism>
<dbReference type="EMBL" id="CAJVQB010022783">
    <property type="protein sequence ID" value="CAG8800383.1"/>
    <property type="molecule type" value="Genomic_DNA"/>
</dbReference>
<evidence type="ECO:0000259" key="1">
    <source>
        <dbReference type="PROSITE" id="PS50011"/>
    </source>
</evidence>
<gene>
    <name evidence="2" type="ORF">GMARGA_LOCUS22961</name>
</gene>
<evidence type="ECO:0000313" key="2">
    <source>
        <dbReference type="EMBL" id="CAG8800383.1"/>
    </source>
</evidence>